<evidence type="ECO:0000313" key="3">
    <source>
        <dbReference type="Proteomes" id="UP000598820"/>
    </source>
</evidence>
<dbReference type="EMBL" id="JACWZY010000045">
    <property type="protein sequence ID" value="MBD2705124.1"/>
    <property type="molecule type" value="Genomic_DNA"/>
</dbReference>
<dbReference type="InterPro" id="IPR041049">
    <property type="entry name" value="DUF5615"/>
</dbReference>
<gene>
    <name evidence="2" type="ORF">IC229_31160</name>
</gene>
<feature type="domain" description="DUF5615" evidence="1">
    <location>
        <begin position="1"/>
        <end position="108"/>
    </location>
</feature>
<dbReference type="Pfam" id="PF18480">
    <property type="entry name" value="DUF5615"/>
    <property type="match status" value="1"/>
</dbReference>
<keyword evidence="3" id="KW-1185">Reference proteome</keyword>
<protein>
    <submittedName>
        <fullName evidence="2">DUF5615 family PIN-like protein</fullName>
    </submittedName>
</protein>
<proteinExistence type="predicted"/>
<comment type="caution">
    <text evidence="2">The sequence shown here is derived from an EMBL/GenBank/DDBJ whole genome shotgun (WGS) entry which is preliminary data.</text>
</comment>
<reference evidence="2" key="1">
    <citation type="submission" date="2020-09" db="EMBL/GenBank/DDBJ databases">
        <authorList>
            <person name="Kim M.K."/>
        </authorList>
    </citation>
    <scope>NUCLEOTIDE SEQUENCE</scope>
    <source>
        <strain evidence="2">BT702</strain>
    </source>
</reference>
<dbReference type="RefSeq" id="WP_190892263.1">
    <property type="nucleotide sequence ID" value="NZ_JACWZY010000045.1"/>
</dbReference>
<sequence length="117" mass="13904">MKFLIDEQLPYLLAEWLQMKGHDAVHVSALQTNTRILDGYICERSMTEERIVITKDVDFLNTYLIKQQPYKLIYLTTGNLRNRPLLDLFRISINQLLQELETANVIELNQLFMKVWF</sequence>
<evidence type="ECO:0000313" key="2">
    <source>
        <dbReference type="EMBL" id="MBD2705124.1"/>
    </source>
</evidence>
<organism evidence="2 3">
    <name type="scientific">Spirosoma profusum</name>
    <dbReference type="NCBI Taxonomy" id="2771354"/>
    <lineage>
        <taxon>Bacteria</taxon>
        <taxon>Pseudomonadati</taxon>
        <taxon>Bacteroidota</taxon>
        <taxon>Cytophagia</taxon>
        <taxon>Cytophagales</taxon>
        <taxon>Cytophagaceae</taxon>
        <taxon>Spirosoma</taxon>
    </lineage>
</organism>
<dbReference type="Proteomes" id="UP000598820">
    <property type="component" value="Unassembled WGS sequence"/>
</dbReference>
<dbReference type="AlphaFoldDB" id="A0A927AVG7"/>
<accession>A0A927AVG7</accession>
<evidence type="ECO:0000259" key="1">
    <source>
        <dbReference type="Pfam" id="PF18480"/>
    </source>
</evidence>
<name>A0A927AVG7_9BACT</name>